<evidence type="ECO:0008006" key="2">
    <source>
        <dbReference type="Google" id="ProtNLM"/>
    </source>
</evidence>
<proteinExistence type="predicted"/>
<evidence type="ECO:0000313" key="1">
    <source>
        <dbReference type="EMBL" id="SPD73917.1"/>
    </source>
</evidence>
<protein>
    <recommendedName>
        <fullName evidence="2">Lipoprotein</fullName>
    </recommendedName>
</protein>
<sequence length="215" mass="23928">MGINRVFILAALCAILSLSGCLYQRYSVPVWESFIMDLPEETYLCPEANTFSRSNVAVFTFSEPDHAPGTGKVAAEAMFYALLKDEAFSRIYKETQEEYVGISNCLDVARQKGYQLILTGEVLYYFEGSMSLSSTVKERISVIDVSTRRVIWSALSSTKADPAPMKYYYISSTKGSPARPASELIEKNAEKFCNMLQRHSIDQAEIEAEGLTSGS</sequence>
<gene>
    <name evidence="1" type="ORF">PITCH_A2030061</name>
</gene>
<reference evidence="1" key="1">
    <citation type="submission" date="2018-01" db="EMBL/GenBank/DDBJ databases">
        <authorList>
            <person name="Regsiter A."/>
            <person name="William W."/>
        </authorList>
    </citation>
    <scope>NUCLEOTIDE SEQUENCE</scope>
    <source>
        <strain evidence="1">TRIP AH-1</strain>
    </source>
</reference>
<accession>A0A445MWP6</accession>
<name>A0A445MWP6_9BACT</name>
<dbReference type="AlphaFoldDB" id="A0A445MWP6"/>
<dbReference type="EMBL" id="OJIN01000117">
    <property type="protein sequence ID" value="SPD73917.1"/>
    <property type="molecule type" value="Genomic_DNA"/>
</dbReference>
<dbReference type="PROSITE" id="PS51257">
    <property type="entry name" value="PROKAR_LIPOPROTEIN"/>
    <property type="match status" value="1"/>
</dbReference>
<organism evidence="1">
    <name type="scientific">uncultured Desulfobacterium sp</name>
    <dbReference type="NCBI Taxonomy" id="201089"/>
    <lineage>
        <taxon>Bacteria</taxon>
        <taxon>Pseudomonadati</taxon>
        <taxon>Thermodesulfobacteriota</taxon>
        <taxon>Desulfobacteria</taxon>
        <taxon>Desulfobacterales</taxon>
        <taxon>Desulfobacteriaceae</taxon>
        <taxon>Desulfobacterium</taxon>
        <taxon>environmental samples</taxon>
    </lineage>
</organism>